<dbReference type="EMBL" id="JBHTLU010000012">
    <property type="protein sequence ID" value="MFD1219436.1"/>
    <property type="molecule type" value="Genomic_DNA"/>
</dbReference>
<protein>
    <submittedName>
        <fullName evidence="2">Cyclic-phosphate processing receiver domain-containing protein</fullName>
    </submittedName>
</protein>
<evidence type="ECO:0000259" key="1">
    <source>
        <dbReference type="Pfam" id="PF20274"/>
    </source>
</evidence>
<reference evidence="3" key="1">
    <citation type="journal article" date="2019" name="Int. J. Syst. Evol. Microbiol.">
        <title>The Global Catalogue of Microorganisms (GCM) 10K type strain sequencing project: providing services to taxonomists for standard genome sequencing and annotation.</title>
        <authorList>
            <consortium name="The Broad Institute Genomics Platform"/>
            <consortium name="The Broad Institute Genome Sequencing Center for Infectious Disease"/>
            <person name="Wu L."/>
            <person name="Ma J."/>
        </authorList>
    </citation>
    <scope>NUCLEOTIDE SEQUENCE [LARGE SCALE GENOMIC DNA]</scope>
    <source>
        <strain evidence="3">CCUG 53270</strain>
    </source>
</reference>
<gene>
    <name evidence="2" type="ORF">ACFQ4B_04855</name>
</gene>
<dbReference type="Proteomes" id="UP001597180">
    <property type="component" value="Unassembled WGS sequence"/>
</dbReference>
<accession>A0ABW3UHQ0</accession>
<proteinExistence type="predicted"/>
<dbReference type="RefSeq" id="WP_225947993.1">
    <property type="nucleotide sequence ID" value="NZ_BAABJG010000054.1"/>
</dbReference>
<sequence>MDDLRACPEGFVLARNSEECRLLLDECDINVLSLDFDLGWDQPTGMDVVLYMISANRYPREIYLHSSSIVGRKQMYELLYQNKPENVKLASGPVPYEMLLHIAKTRQE</sequence>
<keyword evidence="3" id="KW-1185">Reference proteome</keyword>
<dbReference type="InterPro" id="IPR046909">
    <property type="entry name" value="cREC_REC"/>
</dbReference>
<evidence type="ECO:0000313" key="3">
    <source>
        <dbReference type="Proteomes" id="UP001597180"/>
    </source>
</evidence>
<feature type="domain" description="Cyclic-phosphate processing Receiver" evidence="1">
    <location>
        <begin position="1"/>
        <end position="80"/>
    </location>
</feature>
<evidence type="ECO:0000313" key="2">
    <source>
        <dbReference type="EMBL" id="MFD1219436.1"/>
    </source>
</evidence>
<organism evidence="2 3">
    <name type="scientific">Paenibacillus vulneris</name>
    <dbReference type="NCBI Taxonomy" id="1133364"/>
    <lineage>
        <taxon>Bacteria</taxon>
        <taxon>Bacillati</taxon>
        <taxon>Bacillota</taxon>
        <taxon>Bacilli</taxon>
        <taxon>Bacillales</taxon>
        <taxon>Paenibacillaceae</taxon>
        <taxon>Paenibacillus</taxon>
    </lineage>
</organism>
<comment type="caution">
    <text evidence="2">The sequence shown here is derived from an EMBL/GenBank/DDBJ whole genome shotgun (WGS) entry which is preliminary data.</text>
</comment>
<name>A0ABW3UHQ0_9BACL</name>
<dbReference type="Pfam" id="PF20274">
    <property type="entry name" value="cREC_REC"/>
    <property type="match status" value="1"/>
</dbReference>